<name>A0A446CZH2_9BURK</name>
<dbReference type="AlphaFoldDB" id="A0A446CZH2"/>
<evidence type="ECO:0000313" key="2">
    <source>
        <dbReference type="EMBL" id="SSW73272.1"/>
    </source>
</evidence>
<reference evidence="2 3" key="1">
    <citation type="submission" date="2018-07" db="EMBL/GenBank/DDBJ databases">
        <authorList>
            <person name="Peeters C."/>
        </authorList>
    </citation>
    <scope>NUCLEOTIDE SEQUENCE [LARGE SCALE GENOMIC DNA]</scope>
    <source>
        <strain evidence="2 3">LMG 30378</strain>
    </source>
</reference>
<evidence type="ECO:0000313" key="3">
    <source>
        <dbReference type="Proteomes" id="UP000289465"/>
    </source>
</evidence>
<evidence type="ECO:0000256" key="1">
    <source>
        <dbReference type="SAM" id="Coils"/>
    </source>
</evidence>
<feature type="coiled-coil region" evidence="1">
    <location>
        <begin position="157"/>
        <end position="187"/>
    </location>
</feature>
<dbReference type="Proteomes" id="UP000289465">
    <property type="component" value="Unassembled WGS sequence"/>
</dbReference>
<accession>A0A446CZH2</accession>
<gene>
    <name evidence="2" type="ORF">AVE30378_05634</name>
</gene>
<keyword evidence="1" id="KW-0175">Coiled coil</keyword>
<sequence>MATERKKGSKGSARSELVAVRFDPKTKYLLDLASRVQRRSMANFIEWAVEDAFKHVELAPGYSVEDQAPLLWHVRPGDRLALLNATYPSLLTFDEQRLIALINKVLAAAGLATHTAKQNGQQSDFVEENWVLLNKAIEEDIDSDMVVSLFLDHPPTVANVERRIAKFQEIVENLQKLKAELEAAKKNG</sequence>
<organism evidence="2 3">
    <name type="scientific">Achromobacter veterisilvae</name>
    <dbReference type="NCBI Taxonomy" id="2069367"/>
    <lineage>
        <taxon>Bacteria</taxon>
        <taxon>Pseudomonadati</taxon>
        <taxon>Pseudomonadota</taxon>
        <taxon>Betaproteobacteria</taxon>
        <taxon>Burkholderiales</taxon>
        <taxon>Alcaligenaceae</taxon>
        <taxon>Achromobacter</taxon>
    </lineage>
</organism>
<dbReference type="EMBL" id="UFQC01000048">
    <property type="protein sequence ID" value="SSW73272.1"/>
    <property type="molecule type" value="Genomic_DNA"/>
</dbReference>
<dbReference type="RefSeq" id="WP_129245998.1">
    <property type="nucleotide sequence ID" value="NZ_UFQC01000048.1"/>
</dbReference>
<protein>
    <submittedName>
        <fullName evidence="2">Uncharacterized protein</fullName>
    </submittedName>
</protein>
<proteinExistence type="predicted"/>
<dbReference type="OrthoDB" id="5517118at2"/>